<evidence type="ECO:0000313" key="4">
    <source>
        <dbReference type="Proteomes" id="UP000886607"/>
    </source>
</evidence>
<dbReference type="EMBL" id="BKBQ01000009">
    <property type="protein sequence ID" value="GEQ53970.1"/>
    <property type="molecule type" value="Genomic_DNA"/>
</dbReference>
<reference evidence="2" key="1">
    <citation type="submission" date="2019-08" db="EMBL/GenBank/DDBJ databases">
        <authorList>
            <person name="Ishikawa M."/>
            <person name="Suzuki T."/>
            <person name="Matsutani M."/>
        </authorList>
    </citation>
    <scope>NUCLEOTIDE SEQUENCE</scope>
    <source>
        <strain evidence="2">7C1</strain>
        <strain evidence="1">8C4</strain>
    </source>
</reference>
<keyword evidence="4" id="KW-1185">Reference proteome</keyword>
<comment type="caution">
    <text evidence="2">The sequence shown here is derived from an EMBL/GenBank/DDBJ whole genome shotgun (WGS) entry which is preliminary data.</text>
</comment>
<reference evidence="2" key="2">
    <citation type="journal article" date="2020" name="Int. Dairy J.">
        <title>Lactic acid bacterial diversity in Brie cheese focusing on salt concentration and pH of isolation medium and characterisation of halophilic and alkaliphilic lactic acid bacterial isolates.</title>
        <authorList>
            <person name="Unno R."/>
            <person name="Matsutani M."/>
            <person name="Suzuki T."/>
            <person name="Kodama K."/>
            <person name="Matsushita H."/>
            <person name="Yamasato K."/>
            <person name="Koizumi Y."/>
            <person name="Ishikawa M."/>
        </authorList>
    </citation>
    <scope>NUCLEOTIDE SEQUENCE</scope>
    <source>
        <strain evidence="2">7C1</strain>
        <strain evidence="1">8C4</strain>
    </source>
</reference>
<organism evidence="2 3">
    <name type="scientific">Tetragenococcus koreensis</name>
    <dbReference type="NCBI Taxonomy" id="290335"/>
    <lineage>
        <taxon>Bacteria</taxon>
        <taxon>Bacillati</taxon>
        <taxon>Bacillota</taxon>
        <taxon>Bacilli</taxon>
        <taxon>Lactobacillales</taxon>
        <taxon>Enterococcaceae</taxon>
        <taxon>Tetragenococcus</taxon>
    </lineage>
</organism>
<sequence>MRKLGKEEEIIKYIEFMNSICSVYDPIKNSPILNNHKNLSFVTKKIEDRI</sequence>
<dbReference type="EMBL" id="BKBO01000008">
    <property type="protein sequence ID" value="GEQ48892.1"/>
    <property type="molecule type" value="Genomic_DNA"/>
</dbReference>
<name>A0AAN4RLJ4_9ENTE</name>
<accession>A0AAN4RLJ4</accession>
<evidence type="ECO:0000313" key="2">
    <source>
        <dbReference type="EMBL" id="GEQ53970.1"/>
    </source>
</evidence>
<protein>
    <submittedName>
        <fullName evidence="2">Uncharacterized protein</fullName>
    </submittedName>
</protein>
<evidence type="ECO:0000313" key="1">
    <source>
        <dbReference type="EMBL" id="GEQ48892.1"/>
    </source>
</evidence>
<dbReference type="AlphaFoldDB" id="A0AAN4RLJ4"/>
<dbReference type="Proteomes" id="UP000886607">
    <property type="component" value="Unassembled WGS sequence"/>
</dbReference>
<evidence type="ECO:0000313" key="3">
    <source>
        <dbReference type="Proteomes" id="UP000886597"/>
    </source>
</evidence>
<proteinExistence type="predicted"/>
<gene>
    <name evidence="1" type="ORF">TK11N_07440</name>
    <name evidence="2" type="ORF">TK2N_08140</name>
</gene>
<dbReference type="Proteomes" id="UP000886597">
    <property type="component" value="Unassembled WGS sequence"/>
</dbReference>